<dbReference type="EMBL" id="QXFM01000144">
    <property type="protein sequence ID" value="RIV80189.1"/>
    <property type="molecule type" value="Genomic_DNA"/>
</dbReference>
<organism evidence="2 3">
    <name type="scientific">Aurantiacibacter xanthus</name>
    <dbReference type="NCBI Taxonomy" id="1784712"/>
    <lineage>
        <taxon>Bacteria</taxon>
        <taxon>Pseudomonadati</taxon>
        <taxon>Pseudomonadota</taxon>
        <taxon>Alphaproteobacteria</taxon>
        <taxon>Sphingomonadales</taxon>
        <taxon>Erythrobacteraceae</taxon>
        <taxon>Aurantiacibacter</taxon>
    </lineage>
</organism>
<gene>
    <name evidence="2" type="ORF">D2V17_20005</name>
</gene>
<feature type="transmembrane region" description="Helical" evidence="1">
    <location>
        <begin position="65"/>
        <end position="88"/>
    </location>
</feature>
<dbReference type="OrthoDB" id="2619901at2"/>
<dbReference type="Pfam" id="PF11196">
    <property type="entry name" value="DUF2834"/>
    <property type="match status" value="1"/>
</dbReference>
<keyword evidence="1" id="KW-0472">Membrane</keyword>
<reference evidence="2 3" key="1">
    <citation type="submission" date="2018-08" db="EMBL/GenBank/DDBJ databases">
        <title>Erythrobacter zhengii sp.nov., a bacterium isolated from deep-sea sediment.</title>
        <authorList>
            <person name="Fang C."/>
            <person name="Wu Y.-H."/>
            <person name="Sun C."/>
            <person name="Wang H."/>
            <person name="Cheng H."/>
            <person name="Meng F.-X."/>
            <person name="Wang C.-S."/>
            <person name="Xu X.-W."/>
        </authorList>
    </citation>
    <scope>NUCLEOTIDE SEQUENCE [LARGE SCALE GENOMIC DNA]</scope>
    <source>
        <strain evidence="2 3">CCTCC AB 2015396</strain>
    </source>
</reference>
<keyword evidence="3" id="KW-1185">Reference proteome</keyword>
<name>A0A3A1P0I5_9SPHN</name>
<accession>A0A3A1P0I5</accession>
<feature type="transmembrane region" description="Helical" evidence="1">
    <location>
        <begin position="31"/>
        <end position="53"/>
    </location>
</feature>
<protein>
    <submittedName>
        <fullName evidence="2">DUF2834 domain-containing protein</fullName>
    </submittedName>
</protein>
<keyword evidence="1" id="KW-0812">Transmembrane</keyword>
<dbReference type="InterPro" id="IPR021362">
    <property type="entry name" value="DUF2834"/>
</dbReference>
<evidence type="ECO:0000313" key="3">
    <source>
        <dbReference type="Proteomes" id="UP000265366"/>
    </source>
</evidence>
<evidence type="ECO:0000313" key="2">
    <source>
        <dbReference type="EMBL" id="RIV80189.1"/>
    </source>
</evidence>
<comment type="caution">
    <text evidence="2">The sequence shown here is derived from an EMBL/GenBank/DDBJ whole genome shotgun (WGS) entry which is preliminary data.</text>
</comment>
<sequence>MLILCSCLAAHRATLRQKIQLSQCADSQDHLSAGASAGLSTDVLISIAVFWVWSRIDAQRHSVRNWWLVLPAGAFVGLSLALPLYLYFRQDIYED</sequence>
<proteinExistence type="predicted"/>
<dbReference type="AlphaFoldDB" id="A0A3A1P0I5"/>
<keyword evidence="1" id="KW-1133">Transmembrane helix</keyword>
<dbReference type="Proteomes" id="UP000265366">
    <property type="component" value="Unassembled WGS sequence"/>
</dbReference>
<evidence type="ECO:0000256" key="1">
    <source>
        <dbReference type="SAM" id="Phobius"/>
    </source>
</evidence>